<dbReference type="GO" id="GO:0015074">
    <property type="term" value="P:DNA integration"/>
    <property type="evidence" value="ECO:0007669"/>
    <property type="project" value="InterPro"/>
</dbReference>
<evidence type="ECO:0000259" key="3">
    <source>
        <dbReference type="PROSITE" id="PS50994"/>
    </source>
</evidence>
<proteinExistence type="predicted"/>
<dbReference type="GO" id="GO:0003676">
    <property type="term" value="F:nucleic acid binding"/>
    <property type="evidence" value="ECO:0007669"/>
    <property type="project" value="InterPro"/>
</dbReference>
<dbReference type="PROSITE" id="PS50994">
    <property type="entry name" value="INTEGRASE"/>
    <property type="match status" value="1"/>
</dbReference>
<dbReference type="InterPro" id="IPR012337">
    <property type="entry name" value="RNaseH-like_sf"/>
</dbReference>
<dbReference type="Gene3D" id="3.30.420.10">
    <property type="entry name" value="Ribonuclease H-like superfamily/Ribonuclease H"/>
    <property type="match status" value="1"/>
</dbReference>
<dbReference type="Gene3D" id="1.10.340.70">
    <property type="match status" value="1"/>
</dbReference>
<dbReference type="PANTHER" id="PTHR37984:SF10">
    <property type="entry name" value="RIBONUCLEASE H"/>
    <property type="match status" value="1"/>
</dbReference>
<dbReference type="Pfam" id="PF17921">
    <property type="entry name" value="Integrase_H2C2"/>
    <property type="match status" value="1"/>
</dbReference>
<dbReference type="PANTHER" id="PTHR37984">
    <property type="entry name" value="PROTEIN CBG26694"/>
    <property type="match status" value="1"/>
</dbReference>
<gene>
    <name evidence="5" type="primary">LOC112452663</name>
</gene>
<dbReference type="Proteomes" id="UP000504618">
    <property type="component" value="Unplaced"/>
</dbReference>
<dbReference type="FunFam" id="1.10.340.70:FF:000003">
    <property type="entry name" value="Protein CBG25708"/>
    <property type="match status" value="1"/>
</dbReference>
<dbReference type="InterPro" id="IPR001584">
    <property type="entry name" value="Integrase_cat-core"/>
</dbReference>
<accession>A0A6J1PHM2</accession>
<protein>
    <recommendedName>
        <fullName evidence="1">RNA-directed DNA polymerase</fullName>
        <ecNumber evidence="1">2.7.7.49</ecNumber>
    </recommendedName>
</protein>
<dbReference type="AlphaFoldDB" id="A0A6J1PHM2"/>
<evidence type="ECO:0000313" key="5">
    <source>
        <dbReference type="RefSeq" id="XP_024868755.1"/>
    </source>
</evidence>
<sequence length="330" mass="37489">MVVAETDKDDELGSVKRNLLTQATDSPYTLNHGILFKNERIVIPKSLQEQILQKLHSTHIGITKMKQLARRYVYWKRIDKDIENLVKSCKSCALLHSNPSKAPLHPWDEPTSNWERIHIDYATYANNNFLVCIDAKSKWLEIKALNSAPTAINTIQLLDNIFFSHGYPQVLVSDNATIFTSSEFKLYCKVNGIFQKFIAPGHAATNGLAERTVQTLKLLCGQSPAELYLNRKLCIKLDALRPYKPSRLTLKRHVDQLRSTQVKQVRFSPDTKPASRHPSIENVPRLNIAIQPDPQPDPQLELQPDPLPQDQRHNPVLFDGQIGCANHPNI</sequence>
<dbReference type="SUPFAM" id="SSF53098">
    <property type="entry name" value="Ribonuclease H-like"/>
    <property type="match status" value="1"/>
</dbReference>
<feature type="domain" description="Integrase catalytic" evidence="3">
    <location>
        <begin position="102"/>
        <end position="217"/>
    </location>
</feature>
<keyword evidence="4" id="KW-1185">Reference proteome</keyword>
<dbReference type="EC" id="2.7.7.49" evidence="1"/>
<dbReference type="RefSeq" id="XP_024868755.1">
    <property type="nucleotide sequence ID" value="XM_025012987.1"/>
</dbReference>
<evidence type="ECO:0000256" key="2">
    <source>
        <dbReference type="SAM" id="MobiDB-lite"/>
    </source>
</evidence>
<dbReference type="InterPro" id="IPR041588">
    <property type="entry name" value="Integrase_H2C2"/>
</dbReference>
<evidence type="ECO:0000256" key="1">
    <source>
        <dbReference type="ARBA" id="ARBA00012493"/>
    </source>
</evidence>
<organism evidence="4 5">
    <name type="scientific">Temnothorax curvispinosus</name>
    <dbReference type="NCBI Taxonomy" id="300111"/>
    <lineage>
        <taxon>Eukaryota</taxon>
        <taxon>Metazoa</taxon>
        <taxon>Ecdysozoa</taxon>
        <taxon>Arthropoda</taxon>
        <taxon>Hexapoda</taxon>
        <taxon>Insecta</taxon>
        <taxon>Pterygota</taxon>
        <taxon>Neoptera</taxon>
        <taxon>Endopterygota</taxon>
        <taxon>Hymenoptera</taxon>
        <taxon>Apocrita</taxon>
        <taxon>Aculeata</taxon>
        <taxon>Formicoidea</taxon>
        <taxon>Formicidae</taxon>
        <taxon>Myrmicinae</taxon>
        <taxon>Temnothorax</taxon>
    </lineage>
</organism>
<dbReference type="GO" id="GO:0003964">
    <property type="term" value="F:RNA-directed DNA polymerase activity"/>
    <property type="evidence" value="ECO:0007669"/>
    <property type="project" value="UniProtKB-EC"/>
</dbReference>
<feature type="region of interest" description="Disordered" evidence="2">
    <location>
        <begin position="289"/>
        <end position="311"/>
    </location>
</feature>
<dbReference type="InterPro" id="IPR036397">
    <property type="entry name" value="RNaseH_sf"/>
</dbReference>
<evidence type="ECO:0000313" key="4">
    <source>
        <dbReference type="Proteomes" id="UP000504618"/>
    </source>
</evidence>
<dbReference type="GeneID" id="112452663"/>
<dbReference type="OrthoDB" id="7550793at2759"/>
<dbReference type="InterPro" id="IPR050951">
    <property type="entry name" value="Retrovirus_Pol_polyprotein"/>
</dbReference>
<name>A0A6J1PHM2_9HYME</name>
<dbReference type="Pfam" id="PF00665">
    <property type="entry name" value="rve"/>
    <property type="match status" value="1"/>
</dbReference>
<feature type="region of interest" description="Disordered" evidence="2">
    <location>
        <begin position="264"/>
        <end position="283"/>
    </location>
</feature>
<reference evidence="5" key="1">
    <citation type="submission" date="2025-08" db="UniProtKB">
        <authorList>
            <consortium name="RefSeq"/>
        </authorList>
    </citation>
    <scope>IDENTIFICATION</scope>
    <source>
        <tissue evidence="5">Whole body</tissue>
    </source>
</reference>